<evidence type="ECO:0000313" key="11">
    <source>
        <dbReference type="EMBL" id="KAJ9542775.1"/>
    </source>
</evidence>
<feature type="compositionally biased region" description="Basic and acidic residues" evidence="9">
    <location>
        <begin position="2228"/>
        <end position="2244"/>
    </location>
</feature>
<dbReference type="SUPFAM" id="SSF53098">
    <property type="entry name" value="Ribonuclease H-like"/>
    <property type="match status" value="2"/>
</dbReference>
<dbReference type="InterPro" id="IPR036397">
    <property type="entry name" value="RNaseH_sf"/>
</dbReference>
<dbReference type="Gene3D" id="3.10.10.10">
    <property type="entry name" value="HIV Type 1 Reverse Transcriptase, subunit A, domain 1"/>
    <property type="match status" value="1"/>
</dbReference>
<evidence type="ECO:0000259" key="10">
    <source>
        <dbReference type="PROSITE" id="PS50994"/>
    </source>
</evidence>
<organism evidence="11 12">
    <name type="scientific">Centaurea solstitialis</name>
    <name type="common">yellow star-thistle</name>
    <dbReference type="NCBI Taxonomy" id="347529"/>
    <lineage>
        <taxon>Eukaryota</taxon>
        <taxon>Viridiplantae</taxon>
        <taxon>Streptophyta</taxon>
        <taxon>Embryophyta</taxon>
        <taxon>Tracheophyta</taxon>
        <taxon>Spermatophyta</taxon>
        <taxon>Magnoliopsida</taxon>
        <taxon>eudicotyledons</taxon>
        <taxon>Gunneridae</taxon>
        <taxon>Pentapetalae</taxon>
        <taxon>asterids</taxon>
        <taxon>campanulids</taxon>
        <taxon>Asterales</taxon>
        <taxon>Asteraceae</taxon>
        <taxon>Carduoideae</taxon>
        <taxon>Cardueae</taxon>
        <taxon>Centaureinae</taxon>
        <taxon>Centaurea</taxon>
    </lineage>
</organism>
<dbReference type="GO" id="GO:0003676">
    <property type="term" value="F:nucleic acid binding"/>
    <property type="evidence" value="ECO:0007669"/>
    <property type="project" value="InterPro"/>
</dbReference>
<feature type="compositionally biased region" description="Basic and acidic residues" evidence="9">
    <location>
        <begin position="813"/>
        <end position="838"/>
    </location>
</feature>
<feature type="compositionally biased region" description="Low complexity" evidence="9">
    <location>
        <begin position="2281"/>
        <end position="2299"/>
    </location>
</feature>
<evidence type="ECO:0000256" key="5">
    <source>
        <dbReference type="ARBA" id="ARBA00022750"/>
    </source>
</evidence>
<dbReference type="InterPro" id="IPR005162">
    <property type="entry name" value="Retrotrans_gag_dom"/>
</dbReference>
<evidence type="ECO:0000256" key="8">
    <source>
        <dbReference type="ARBA" id="ARBA00022918"/>
    </source>
</evidence>
<keyword evidence="2" id="KW-0808">Transferase</keyword>
<dbReference type="PROSITE" id="PS50994">
    <property type="entry name" value="INTEGRASE"/>
    <property type="match status" value="2"/>
</dbReference>
<dbReference type="InterPro" id="IPR043502">
    <property type="entry name" value="DNA/RNA_pol_sf"/>
</dbReference>
<dbReference type="EMBL" id="JARYMX010000007">
    <property type="protein sequence ID" value="KAJ9542775.1"/>
    <property type="molecule type" value="Genomic_DNA"/>
</dbReference>
<dbReference type="Pfam" id="PF17917">
    <property type="entry name" value="RT_RNaseH"/>
    <property type="match status" value="1"/>
</dbReference>
<protein>
    <recommendedName>
        <fullName evidence="1">RNA-directed DNA polymerase</fullName>
        <ecNumber evidence="1">2.7.7.49</ecNumber>
    </recommendedName>
</protein>
<dbReference type="Proteomes" id="UP001172457">
    <property type="component" value="Chromosome 7"/>
</dbReference>
<dbReference type="Gene3D" id="3.30.70.270">
    <property type="match status" value="2"/>
</dbReference>
<dbReference type="GO" id="GO:0003964">
    <property type="term" value="F:RNA-directed DNA polymerase activity"/>
    <property type="evidence" value="ECO:0007669"/>
    <property type="project" value="UniProtKB-KW"/>
</dbReference>
<dbReference type="InterPro" id="IPR021109">
    <property type="entry name" value="Peptidase_aspartic_dom_sf"/>
</dbReference>
<dbReference type="PANTHER" id="PTHR37984:SF5">
    <property type="entry name" value="PROTEIN NYNRIN-LIKE"/>
    <property type="match status" value="1"/>
</dbReference>
<dbReference type="SUPFAM" id="SSF56672">
    <property type="entry name" value="DNA/RNA polymerases"/>
    <property type="match status" value="2"/>
</dbReference>
<dbReference type="Pfam" id="PF17921">
    <property type="entry name" value="Integrase_H2C2"/>
    <property type="match status" value="1"/>
</dbReference>
<evidence type="ECO:0000313" key="12">
    <source>
        <dbReference type="Proteomes" id="UP001172457"/>
    </source>
</evidence>
<feature type="region of interest" description="Disordered" evidence="9">
    <location>
        <begin position="2141"/>
        <end position="2162"/>
    </location>
</feature>
<gene>
    <name evidence="11" type="ORF">OSB04_029281</name>
</gene>
<dbReference type="CDD" id="cd01647">
    <property type="entry name" value="RT_LTR"/>
    <property type="match status" value="1"/>
</dbReference>
<dbReference type="Pfam" id="PF07727">
    <property type="entry name" value="RVT_2"/>
    <property type="match status" value="1"/>
</dbReference>
<dbReference type="Pfam" id="PF00078">
    <property type="entry name" value="RVT_1"/>
    <property type="match status" value="1"/>
</dbReference>
<dbReference type="Gene3D" id="3.30.420.10">
    <property type="entry name" value="Ribonuclease H-like superfamily/Ribonuclease H"/>
    <property type="match status" value="2"/>
</dbReference>
<dbReference type="InterPro" id="IPR054722">
    <property type="entry name" value="PolX-like_BBD"/>
</dbReference>
<sequence>MTGTLELLSHYVNKEGSLVAFGGNQKGKIKGYGMIVKGEITVNQVSYVDGLKHNLISVSQLCDNGIDVKFNIKYSILYKADTPIEVMRANRRGDLYLLIFDAIDEKEEICLMSSVKNEEAWLWHTRSCHLNFHTLEKLVRLKLVKGLPKINFEKDHLCSTCEMGKLKRSSHRTKSDPSFDQPLQLLHVDLCGPIAVQSLNGKKYILVLVDEFSRFTWVEFVRKKSQVPVLLINLLKRLQVFHGLQVKVIRSDNGTEFKNSTIEEYLNSVGITHNFSAPRTPQQNGVLERKNRTIVEAARTMLNASGLPLTFWAEAISTACYTQNRSLVVKRFEKKPYHFLYNKRPNIKFFHVFGCKCFVLNDREFVGKFDPKGDSAIFIGYAWDTVAYRVYIPRTKLVVFTGQLSSIYFPALLLHHSSDEEDYSDEEELYQEQDIIQLANSKDGGIMDYAVPFLRQLHSGILKPKIKAAHFALKPLMFSMLQTNGQFGGTALEDPHSHLKSFMQISDSFRIPGVSSSALRLSLFPFSLRERARAWYDSLEPDSITSWTQMAETFLKKYFPPTRNAKSCLDISTFKQWDDEAVPDAWERYKELLRKCPHHGIPYCIQLETFYNGLTPTAKGMLDATAGGAFTGVTYNEGFKILEKISNNSGHWADPRGIPPKRNAANVQDTDAYSALAEQVSNMVEMMKNLSNPNGNERAPKKQVRFVTCSYCQENHSFEDCPGNPESVNYNNQNDAPPTLEAMLKGFMAQTQASIKNLENQVGQIAQEIKKRPDGTLPSDTETPQRPGKEQVKVITLRSGKTLIENNQVKSHTPLEKKDKEKENTKTEPEKKKVEPEKTFASSSSTNIPQSSKESNKRPLTHAPLHEKSDLPLLFPDEPKKVQKRDKTLVSDVSQSGDNPKIHSIPSRLDTIPEKEPVIQQVVEYDALPTPPPAPEKVTTSASVGRYIPYPERLRNQKEEQQFKKFLDVFKQLHINIPLVEAIEQMPSYAKFLKDILNKKKKLTEYETVALTKECSALIANKIPPKMKDPGCFTIPCCIGGKNVGKALCDLGASINLMPLSIFKSLGIGEARPTTVTLSLADKTIAYPEGKIEDVLVQVDKFIFPADFIILDFEADNEVPLLLGRPFLATGRTLIDVQKGELTMRVHDQEVTFNVFNSLKYPDDREDCSTLSVIETWCENGCRKGMLGIDESDSESDEEDCEEIVMPKEVLAFETLEAEDRKTLVPSSDVAPDLELKQLPSHLKYAFLGDSGKLPVIISSSLESDQEEKLVQMLKQHKKAIAWTIADIKGISPTICQHKIILENKNFTSVEPQRRLNPVMKEVVKKEILKWLDAGIIYPIASSTCVSPVQCVPKKGGVTVVPNEKNELIPTRVVSGWRICMDYRRLNKVTQKDHFPLPFVDQMLDRLAGKEFYCFLDGYSGYNQIAIAPDDQEKTTFTCPYGTFAFRRMPFGLCNAPATFQRCMMSIFSDMLENSMEIFMDDFSVYGTSYDECLQNLEKCLERCEKTDLVLNWEKCHFMVEEGIVLGHLISKRGIEVDKAKLEVISKLPEPITIKGVRSFLGHAGFYRRFIKDFSKISKPLCVLLQHDQAFDFNEECKKAFKTLKEALVTAPIVTTPDWSQPFEIMCDASDWAVGAVLGQKKGKIFHSIYYASKTLNDAQLNYTTTEKELLAVVFAFEKFRAYLMGAKVIVHTDHAAIKYLISKKDAKPRLIRWVLLLQEFDLEIIDRKGVNNQVADHLSRLEKQKETEQGSEICEVFPDERILVVNHFSVPWFADIVNYLACEIIPKEFNKYQRKKLIFDCKKYLWDDPYLFKICADQIIRRCIPKEEVTSIIHNCHSGPCGGHFGGQRTASKILQSGFFWPSLHKDCHDFVKRCDECQRSGNISRRNEMPLNGILEIELFDVWGIDFMGPFPISNNCSYILVAVDYVSKWVEAMACHSNDAKTVVKFLHKHIFTRFGTPRALISDEGTHFINNLLEELLSKYNIQHRVATAYHPQTNGLAELSNREIKGILAKVVKPHRKDWASKLDDALWAYRTAYKTPIGMSPFRLVFGKACHLPVELEHKAYWAIKELNMCLDEASKKRTLQLKDHQVPQKEEQKRKKQIQALEKKDRKQRIQHKKIKAELQKAWEMGKSNKPIKIPSMPKSVLESSFSPTQSEIGPSTTECYRSAVGFTGQLSSIYFPALLLVTQDKFTTELKKQVEASSKATISEDLENLFQEWYEDFDDSDRGSGESNKTSEDPDRTSVNPDRTSVNPDRTSVNPARTSVNLENTTISETQLSFPTPDPCTTPSTSSPDLPEQTPICQDPTSSLPIHPNVTPESHSPVLQEITSNLNLQHTARWTRDHPQSQIIGDPLEGVKTRANLNYCLFACFVSKNEPKKVSDALTDPFRVEAMQDELFQFERNKVWSLTSLPAGKSAIGTKWVFRNKKDENGVVIRNKARLVAQGYCQEEGIDYEETFAPVARLEAIRIFLAYAAHRGFKVYQMDVKSAFLNGKLKEEVYVKQPLGFHSEKYPNHVYFLDKALYGLKQAPRACQAIFKRNLHQLTKYVQDVLKKYKLLEASPMRTPMATSLKLHKDINGISVESKLYRGMIGSLLYLTASRPDIMFSTCLCARYQSDPKESHMLAIKRILRYLKKTPSLGLWYPLHSGFDLLAYTDSDYGGCQVDRKSTSGSCHFLGGKIVSWSSKKQNCVSTSTAEAEYVAAASCCSQSLWMQTQLRDYGYTFNKIPILCDNKSAIAISENPVQHSKTKHIDIRYHFLKHQVEEGNVEMYFVNTEFQLADLFTKALDEKRFTFLIEKIGMTGPLP</sequence>
<dbReference type="PANTHER" id="PTHR37984">
    <property type="entry name" value="PROTEIN CBG26694"/>
    <property type="match status" value="1"/>
</dbReference>
<keyword evidence="8" id="KW-0695">RNA-directed DNA polymerase</keyword>
<keyword evidence="12" id="KW-1185">Reference proteome</keyword>
<dbReference type="Pfam" id="PF00665">
    <property type="entry name" value="rve"/>
    <property type="match status" value="2"/>
</dbReference>
<evidence type="ECO:0000256" key="6">
    <source>
        <dbReference type="ARBA" id="ARBA00022759"/>
    </source>
</evidence>
<feature type="compositionally biased region" description="Basic and acidic residues" evidence="9">
    <location>
        <begin position="877"/>
        <end position="889"/>
    </location>
</feature>
<name>A0AA38SHD4_9ASTR</name>
<feature type="domain" description="Integrase catalytic" evidence="10">
    <location>
        <begin position="1888"/>
        <end position="2055"/>
    </location>
</feature>
<keyword evidence="7" id="KW-0378">Hydrolase</keyword>
<keyword evidence="4" id="KW-0540">Nuclease</keyword>
<keyword evidence="3" id="KW-0548">Nucleotidyltransferase</keyword>
<feature type="region of interest" description="Disordered" evidence="9">
    <location>
        <begin position="2225"/>
        <end position="2300"/>
    </location>
</feature>
<dbReference type="InterPro" id="IPR013103">
    <property type="entry name" value="RVT_2"/>
</dbReference>
<dbReference type="EC" id="2.7.7.49" evidence="1"/>
<dbReference type="InterPro" id="IPR025724">
    <property type="entry name" value="GAG-pre-integrase_dom"/>
</dbReference>
<dbReference type="InterPro" id="IPR043128">
    <property type="entry name" value="Rev_trsase/Diguanyl_cyclase"/>
</dbReference>
<dbReference type="GO" id="GO:0004519">
    <property type="term" value="F:endonuclease activity"/>
    <property type="evidence" value="ECO:0007669"/>
    <property type="project" value="UniProtKB-KW"/>
</dbReference>
<evidence type="ECO:0000256" key="2">
    <source>
        <dbReference type="ARBA" id="ARBA00022679"/>
    </source>
</evidence>
<feature type="region of interest" description="Disordered" evidence="9">
    <location>
        <begin position="768"/>
        <end position="907"/>
    </location>
</feature>
<dbReference type="Pfam" id="PF03732">
    <property type="entry name" value="Retrotrans_gag"/>
    <property type="match status" value="1"/>
</dbReference>
<dbReference type="CDD" id="cd09274">
    <property type="entry name" value="RNase_HI_RT_Ty3"/>
    <property type="match status" value="1"/>
</dbReference>
<feature type="compositionally biased region" description="Polar residues" evidence="9">
    <location>
        <begin position="2245"/>
        <end position="2280"/>
    </location>
</feature>
<dbReference type="InterPro" id="IPR041588">
    <property type="entry name" value="Integrase_H2C2"/>
</dbReference>
<feature type="compositionally biased region" description="Polar residues" evidence="9">
    <location>
        <begin position="840"/>
        <end position="853"/>
    </location>
</feature>
<evidence type="ECO:0000256" key="3">
    <source>
        <dbReference type="ARBA" id="ARBA00022695"/>
    </source>
</evidence>
<dbReference type="Pfam" id="PF25597">
    <property type="entry name" value="SH3_retrovirus"/>
    <property type="match status" value="1"/>
</dbReference>
<dbReference type="Pfam" id="PF22936">
    <property type="entry name" value="Pol_BBD"/>
    <property type="match status" value="1"/>
</dbReference>
<feature type="compositionally biased region" description="Polar residues" evidence="9">
    <location>
        <begin position="2149"/>
        <end position="2162"/>
    </location>
</feature>
<reference evidence="11" key="1">
    <citation type="submission" date="2023-03" db="EMBL/GenBank/DDBJ databases">
        <title>Chromosome-scale reference genome and RAD-based genetic map of yellow starthistle (Centaurea solstitialis) reveal putative structural variation and QTLs associated with invader traits.</title>
        <authorList>
            <person name="Reatini B."/>
            <person name="Cang F.A."/>
            <person name="Jiang Q."/>
            <person name="Mckibben M.T.W."/>
            <person name="Barker M.S."/>
            <person name="Rieseberg L.H."/>
            <person name="Dlugosch K.M."/>
        </authorList>
    </citation>
    <scope>NUCLEOTIDE SEQUENCE</scope>
    <source>
        <strain evidence="11">CAN-66</strain>
        <tissue evidence="11">Leaf</tissue>
    </source>
</reference>
<dbReference type="GO" id="GO:0015074">
    <property type="term" value="P:DNA integration"/>
    <property type="evidence" value="ECO:0007669"/>
    <property type="project" value="InterPro"/>
</dbReference>
<evidence type="ECO:0000256" key="7">
    <source>
        <dbReference type="ARBA" id="ARBA00022801"/>
    </source>
</evidence>
<evidence type="ECO:0000256" key="4">
    <source>
        <dbReference type="ARBA" id="ARBA00022722"/>
    </source>
</evidence>
<feature type="domain" description="Integrase catalytic" evidence="10">
    <location>
        <begin position="178"/>
        <end position="344"/>
    </location>
</feature>
<comment type="caution">
    <text evidence="11">The sequence shown here is derived from an EMBL/GenBank/DDBJ whole genome shotgun (WGS) entry which is preliminary data.</text>
</comment>
<dbReference type="FunFam" id="3.30.420.10:FF:000032">
    <property type="entry name" value="Retrovirus-related Pol polyprotein from transposon 297-like Protein"/>
    <property type="match status" value="1"/>
</dbReference>
<evidence type="ECO:0000256" key="9">
    <source>
        <dbReference type="SAM" id="MobiDB-lite"/>
    </source>
</evidence>
<evidence type="ECO:0000256" key="1">
    <source>
        <dbReference type="ARBA" id="ARBA00012493"/>
    </source>
</evidence>
<dbReference type="InterPro" id="IPR050951">
    <property type="entry name" value="Retrovirus_Pol_polyprotein"/>
</dbReference>
<dbReference type="InterPro" id="IPR041373">
    <property type="entry name" value="RT_RNaseH"/>
</dbReference>
<dbReference type="CDD" id="cd09272">
    <property type="entry name" value="RNase_HI_RT_Ty1"/>
    <property type="match status" value="1"/>
</dbReference>
<dbReference type="CDD" id="cd00303">
    <property type="entry name" value="retropepsin_like"/>
    <property type="match status" value="1"/>
</dbReference>
<keyword evidence="6" id="KW-0255">Endonuclease</keyword>
<dbReference type="InterPro" id="IPR000477">
    <property type="entry name" value="RT_dom"/>
</dbReference>
<dbReference type="InterPro" id="IPR057670">
    <property type="entry name" value="SH3_retrovirus"/>
</dbReference>
<keyword evidence="5" id="KW-0645">Protease</keyword>
<dbReference type="Gene3D" id="2.40.70.10">
    <property type="entry name" value="Acid Proteases"/>
    <property type="match status" value="1"/>
</dbReference>
<dbReference type="Pfam" id="PF13976">
    <property type="entry name" value="gag_pre-integrs"/>
    <property type="match status" value="1"/>
</dbReference>
<keyword evidence="5" id="KW-0064">Aspartyl protease</keyword>
<dbReference type="Gene3D" id="1.10.340.70">
    <property type="match status" value="1"/>
</dbReference>
<dbReference type="GO" id="GO:0004190">
    <property type="term" value="F:aspartic-type endopeptidase activity"/>
    <property type="evidence" value="ECO:0007669"/>
    <property type="project" value="UniProtKB-KW"/>
</dbReference>
<proteinExistence type="predicted"/>
<dbReference type="FunFam" id="3.30.70.270:FF:000020">
    <property type="entry name" value="Transposon Tf2-6 polyprotein-like Protein"/>
    <property type="match status" value="1"/>
</dbReference>
<dbReference type="InterPro" id="IPR012337">
    <property type="entry name" value="RNaseH-like_sf"/>
</dbReference>
<accession>A0AA38SHD4</accession>
<dbReference type="InterPro" id="IPR001584">
    <property type="entry name" value="Integrase_cat-core"/>
</dbReference>